<keyword evidence="3" id="KW-1185">Reference proteome</keyword>
<feature type="region of interest" description="Disordered" evidence="1">
    <location>
        <begin position="1"/>
        <end position="53"/>
    </location>
</feature>
<dbReference type="Gene3D" id="3.80.10.10">
    <property type="entry name" value="Ribonuclease Inhibitor"/>
    <property type="match status" value="1"/>
</dbReference>
<organism evidence="2 3">
    <name type="scientific">Ambispora gerdemannii</name>
    <dbReference type="NCBI Taxonomy" id="144530"/>
    <lineage>
        <taxon>Eukaryota</taxon>
        <taxon>Fungi</taxon>
        <taxon>Fungi incertae sedis</taxon>
        <taxon>Mucoromycota</taxon>
        <taxon>Glomeromycotina</taxon>
        <taxon>Glomeromycetes</taxon>
        <taxon>Archaeosporales</taxon>
        <taxon>Ambisporaceae</taxon>
        <taxon>Ambispora</taxon>
    </lineage>
</organism>
<accession>A0A9N8VA55</accession>
<reference evidence="2" key="1">
    <citation type="submission" date="2021-06" db="EMBL/GenBank/DDBJ databases">
        <authorList>
            <person name="Kallberg Y."/>
            <person name="Tangrot J."/>
            <person name="Rosling A."/>
        </authorList>
    </citation>
    <scope>NUCLEOTIDE SEQUENCE</scope>
    <source>
        <strain evidence="2">MT106</strain>
    </source>
</reference>
<comment type="caution">
    <text evidence="2">The sequence shown here is derived from an EMBL/GenBank/DDBJ whole genome shotgun (WGS) entry which is preliminary data.</text>
</comment>
<dbReference type="Proteomes" id="UP000789831">
    <property type="component" value="Unassembled WGS sequence"/>
</dbReference>
<evidence type="ECO:0000313" key="2">
    <source>
        <dbReference type="EMBL" id="CAG8440193.1"/>
    </source>
</evidence>
<dbReference type="OrthoDB" id="2428114at2759"/>
<proteinExistence type="predicted"/>
<dbReference type="EMBL" id="CAJVPL010000061">
    <property type="protein sequence ID" value="CAG8440193.1"/>
    <property type="molecule type" value="Genomic_DNA"/>
</dbReference>
<sequence>MARLNNSNGIRKKKKNANNINDSLKPSTNLKSSNNLKSSTNLKPSNNLKHKKGPTLTSKILSIIFTYIIEEPNSDDDSSDPYQKSSSFTSSSLKDFRSCMLVNRLWCATAVPIFWSKPFHYHDGPELIRLYLLFLRQDKDEMLTARTCAGLELLKEHENVDPEAFELLMNLVTINGVTTRAFNYPAFLKELDYYSLLISIRNWILDECENQIRKQTASFDDFNFPPKLDKFNSPPKPKKLPQNHEESFQTQKLTEIVVRELIELWISHNVRLDGLLIDTHARDVYDIERDDEFMLIAQHEFRSFTSSLTRLNIAAGFNKGRLFGWLSRNCNEINLASLIEKQYNLKYLKLSGYDADNADMELIMPAIAEQSSTLQYLHFEEVDFTGCSPFDGIASCEKLESLRFVNVDNIWADMIKSLAESMGRWV</sequence>
<evidence type="ECO:0000313" key="3">
    <source>
        <dbReference type="Proteomes" id="UP000789831"/>
    </source>
</evidence>
<dbReference type="InterPro" id="IPR032675">
    <property type="entry name" value="LRR_dom_sf"/>
</dbReference>
<gene>
    <name evidence="2" type="ORF">AGERDE_LOCUS1000</name>
</gene>
<feature type="compositionally biased region" description="Low complexity" evidence="1">
    <location>
        <begin position="17"/>
        <end position="47"/>
    </location>
</feature>
<dbReference type="AlphaFoldDB" id="A0A9N8VA55"/>
<evidence type="ECO:0000256" key="1">
    <source>
        <dbReference type="SAM" id="MobiDB-lite"/>
    </source>
</evidence>
<dbReference type="SUPFAM" id="SSF52047">
    <property type="entry name" value="RNI-like"/>
    <property type="match status" value="1"/>
</dbReference>
<name>A0A9N8VA55_9GLOM</name>
<protein>
    <submittedName>
        <fullName evidence="2">9546_t:CDS:1</fullName>
    </submittedName>
</protein>